<dbReference type="InterPro" id="IPR003660">
    <property type="entry name" value="HAMP_dom"/>
</dbReference>
<keyword evidence="12" id="KW-1185">Reference proteome</keyword>
<dbReference type="EMBL" id="JAXCLA010000002">
    <property type="protein sequence ID" value="MDY0744429.1"/>
    <property type="molecule type" value="Genomic_DNA"/>
</dbReference>
<evidence type="ECO:0000256" key="1">
    <source>
        <dbReference type="ARBA" id="ARBA00000085"/>
    </source>
</evidence>
<dbReference type="SMART" id="SM00387">
    <property type="entry name" value="HATPase_c"/>
    <property type="match status" value="1"/>
</dbReference>
<dbReference type="RefSeq" id="WP_320422317.1">
    <property type="nucleotide sequence ID" value="NZ_JAXCLA010000002.1"/>
</dbReference>
<evidence type="ECO:0000256" key="7">
    <source>
        <dbReference type="SAM" id="Coils"/>
    </source>
</evidence>
<feature type="domain" description="HAMP" evidence="10">
    <location>
        <begin position="194"/>
        <end position="247"/>
    </location>
</feature>
<gene>
    <name evidence="11" type="ORF">SNE35_07920</name>
</gene>
<sequence>MQSLQRSLDRSVQLTLRLALAGLSSLILLAVFLLLAGSQYLGERLDTVHGDRVVPLHSLQRVGYLLNVAQPLALDGDPAGVAAGWREIDQVWQGYLGTFLAPEETAIARKASQQLAELRRQTLDQRGAQGLETYRQTVVPLNASLNALSDLKLRTGETALLEARTANRWAWACGLLIAALGLALIGLVVYLVSVRIVIPIRDSARAIAALADGRTELPVDTARLQGEFGAVGEQLHRLQALLVERARLLAEEQEASRLLRSAQADLIEAEKLASLGGLVAGVAHELNTPLGVAVSLASSLRDKSRRFTADLAAGPMRRSQLDGYVAAVAEGATLIESNMMRAAELMRSFKQVAVDRTGMQRRRFDLGAMVGEVLVSLRPAYGRNGVELINEVPPRLMMGGYPGALGQVLSNLVINAVVHGLNRRNGRVRIVLESAEDANPLRLAVIDDGMGMSLAVQERAFEPFFSTRLGQGGSGLGLSIVRNIVVAMLGGRIGLHSSPGQGTTFTLELPREAPDACALPDFGRRMAFAQEPAGAEA</sequence>
<keyword evidence="8" id="KW-0472">Membrane</keyword>
<feature type="transmembrane region" description="Helical" evidence="8">
    <location>
        <begin position="14"/>
        <end position="35"/>
    </location>
</feature>
<dbReference type="Proteomes" id="UP001285263">
    <property type="component" value="Unassembled WGS sequence"/>
</dbReference>
<accession>A0ABU5DE61</accession>
<evidence type="ECO:0000313" key="12">
    <source>
        <dbReference type="Proteomes" id="UP001285263"/>
    </source>
</evidence>
<evidence type="ECO:0000256" key="8">
    <source>
        <dbReference type="SAM" id="Phobius"/>
    </source>
</evidence>
<protein>
    <recommendedName>
        <fullName evidence="3">histidine kinase</fullName>
        <ecNumber evidence="3">2.7.13.3</ecNumber>
    </recommendedName>
</protein>
<dbReference type="PRINTS" id="PR00344">
    <property type="entry name" value="BCTRLSENSOR"/>
</dbReference>
<feature type="domain" description="Histidine kinase" evidence="9">
    <location>
        <begin position="281"/>
        <end position="513"/>
    </location>
</feature>
<name>A0ABU5DE61_9BURK</name>
<dbReference type="InterPro" id="IPR005467">
    <property type="entry name" value="His_kinase_dom"/>
</dbReference>
<keyword evidence="8" id="KW-1133">Transmembrane helix</keyword>
<dbReference type="PROSITE" id="PS50109">
    <property type="entry name" value="HIS_KIN"/>
    <property type="match status" value="1"/>
</dbReference>
<comment type="subcellular location">
    <subcellularLocation>
        <location evidence="2">Membrane</location>
    </subcellularLocation>
</comment>
<evidence type="ECO:0000256" key="5">
    <source>
        <dbReference type="ARBA" id="ARBA00022679"/>
    </source>
</evidence>
<dbReference type="SUPFAM" id="SSF47384">
    <property type="entry name" value="Homodimeric domain of signal transducing histidine kinase"/>
    <property type="match status" value="1"/>
</dbReference>
<dbReference type="InterPro" id="IPR003661">
    <property type="entry name" value="HisK_dim/P_dom"/>
</dbReference>
<dbReference type="GO" id="GO:0016301">
    <property type="term" value="F:kinase activity"/>
    <property type="evidence" value="ECO:0007669"/>
    <property type="project" value="UniProtKB-KW"/>
</dbReference>
<proteinExistence type="predicted"/>
<evidence type="ECO:0000259" key="10">
    <source>
        <dbReference type="PROSITE" id="PS50885"/>
    </source>
</evidence>
<keyword evidence="7" id="KW-0175">Coiled coil</keyword>
<dbReference type="Gene3D" id="1.10.287.130">
    <property type="match status" value="1"/>
</dbReference>
<dbReference type="EC" id="2.7.13.3" evidence="3"/>
<dbReference type="Gene3D" id="6.10.340.10">
    <property type="match status" value="1"/>
</dbReference>
<dbReference type="SUPFAM" id="SSF55874">
    <property type="entry name" value="ATPase domain of HSP90 chaperone/DNA topoisomerase II/histidine kinase"/>
    <property type="match status" value="1"/>
</dbReference>
<comment type="caution">
    <text evidence="11">The sequence shown here is derived from an EMBL/GenBank/DDBJ whole genome shotgun (WGS) entry which is preliminary data.</text>
</comment>
<organism evidence="11 12">
    <name type="scientific">Roseateles agri</name>
    <dbReference type="NCBI Taxonomy" id="3098619"/>
    <lineage>
        <taxon>Bacteria</taxon>
        <taxon>Pseudomonadati</taxon>
        <taxon>Pseudomonadota</taxon>
        <taxon>Betaproteobacteria</taxon>
        <taxon>Burkholderiales</taxon>
        <taxon>Sphaerotilaceae</taxon>
        <taxon>Roseateles</taxon>
    </lineage>
</organism>
<dbReference type="Gene3D" id="3.30.565.10">
    <property type="entry name" value="Histidine kinase-like ATPase, C-terminal domain"/>
    <property type="match status" value="1"/>
</dbReference>
<dbReference type="InterPro" id="IPR036097">
    <property type="entry name" value="HisK_dim/P_sf"/>
</dbReference>
<dbReference type="PROSITE" id="PS50885">
    <property type="entry name" value="HAMP"/>
    <property type="match status" value="1"/>
</dbReference>
<evidence type="ECO:0000259" key="9">
    <source>
        <dbReference type="PROSITE" id="PS50109"/>
    </source>
</evidence>
<dbReference type="PANTHER" id="PTHR43065">
    <property type="entry name" value="SENSOR HISTIDINE KINASE"/>
    <property type="match status" value="1"/>
</dbReference>
<keyword evidence="6 11" id="KW-0418">Kinase</keyword>
<evidence type="ECO:0000256" key="2">
    <source>
        <dbReference type="ARBA" id="ARBA00004370"/>
    </source>
</evidence>
<dbReference type="InterPro" id="IPR004358">
    <property type="entry name" value="Sig_transdc_His_kin-like_C"/>
</dbReference>
<evidence type="ECO:0000256" key="3">
    <source>
        <dbReference type="ARBA" id="ARBA00012438"/>
    </source>
</evidence>
<feature type="coiled-coil region" evidence="7">
    <location>
        <begin position="245"/>
        <end position="272"/>
    </location>
</feature>
<feature type="transmembrane region" description="Helical" evidence="8">
    <location>
        <begin position="169"/>
        <end position="192"/>
    </location>
</feature>
<dbReference type="InterPro" id="IPR036890">
    <property type="entry name" value="HATPase_C_sf"/>
</dbReference>
<evidence type="ECO:0000256" key="6">
    <source>
        <dbReference type="ARBA" id="ARBA00022777"/>
    </source>
</evidence>
<comment type="catalytic activity">
    <reaction evidence="1">
        <text>ATP + protein L-histidine = ADP + protein N-phospho-L-histidine.</text>
        <dbReference type="EC" id="2.7.13.3"/>
    </reaction>
</comment>
<keyword evidence="4" id="KW-0597">Phosphoprotein</keyword>
<dbReference type="CDD" id="cd00082">
    <property type="entry name" value="HisKA"/>
    <property type="match status" value="1"/>
</dbReference>
<evidence type="ECO:0000313" key="11">
    <source>
        <dbReference type="EMBL" id="MDY0744429.1"/>
    </source>
</evidence>
<evidence type="ECO:0000256" key="4">
    <source>
        <dbReference type="ARBA" id="ARBA00022553"/>
    </source>
</evidence>
<keyword evidence="5" id="KW-0808">Transferase</keyword>
<dbReference type="InterPro" id="IPR003594">
    <property type="entry name" value="HATPase_dom"/>
</dbReference>
<keyword evidence="8" id="KW-0812">Transmembrane</keyword>
<dbReference type="Pfam" id="PF02518">
    <property type="entry name" value="HATPase_c"/>
    <property type="match status" value="1"/>
</dbReference>
<reference evidence="11 12" key="1">
    <citation type="submission" date="2023-11" db="EMBL/GenBank/DDBJ databases">
        <title>Paucibacter sp. nov., isolated from fresh soil in Korea.</title>
        <authorList>
            <person name="Le N.T.T."/>
        </authorList>
    </citation>
    <scope>NUCLEOTIDE SEQUENCE [LARGE SCALE GENOMIC DNA]</scope>
    <source>
        <strain evidence="11 12">R3-3</strain>
    </source>
</reference>